<feature type="transmembrane region" description="Helical" evidence="7">
    <location>
        <begin position="106"/>
        <end position="125"/>
    </location>
</feature>
<gene>
    <name evidence="9" type="ORF">ENQ76_08480</name>
</gene>
<evidence type="ECO:0000256" key="6">
    <source>
        <dbReference type="ARBA" id="ARBA00023136"/>
    </source>
</evidence>
<dbReference type="AlphaFoldDB" id="A0A7C2K0S3"/>
<evidence type="ECO:0000256" key="7">
    <source>
        <dbReference type="SAM" id="Phobius"/>
    </source>
</evidence>
<feature type="transmembrane region" description="Helical" evidence="7">
    <location>
        <begin position="76"/>
        <end position="94"/>
    </location>
</feature>
<dbReference type="PANTHER" id="PTHR31595:SF57">
    <property type="entry name" value="OS04G0481900 PROTEIN"/>
    <property type="match status" value="1"/>
</dbReference>
<comment type="subcellular location">
    <subcellularLocation>
        <location evidence="1">Membrane</location>
        <topology evidence="1">Multi-pass membrane protein</topology>
    </subcellularLocation>
</comment>
<dbReference type="GO" id="GO:0006629">
    <property type="term" value="P:lipid metabolic process"/>
    <property type="evidence" value="ECO:0007669"/>
    <property type="project" value="InterPro"/>
</dbReference>
<evidence type="ECO:0000256" key="1">
    <source>
        <dbReference type="ARBA" id="ARBA00004141"/>
    </source>
</evidence>
<evidence type="ECO:0000259" key="8">
    <source>
        <dbReference type="Pfam" id="PF13813"/>
    </source>
</evidence>
<evidence type="ECO:0000256" key="4">
    <source>
        <dbReference type="ARBA" id="ARBA00022692"/>
    </source>
</evidence>
<sequence>MSQVLPLLTPPSWVLMWGLAFVLYALLKGLSWITRRQRPAPLWRHVAYLFGWPGMDVEAFLHLHAGTIGEPAAREWCLASLKLLLGVTILAALVPRTPSSDPYVLGWIGMVGIAFTLHFGLFHLLSCLWRQLGVAAVPIMSWPIASQSLTEFWGQRWNLAFRDLAHRFLFRPLQRRGMPRLGLLAGFLASGLIHDAVVSSPAGKCYGGPTVYFILQGVGILFERSRAARWIGLGSGLRGWLFSAVVIIGPCGLLFHRPFVCDVVYPFLQALGSAP</sequence>
<name>A0A7C2K0S3_9PLAN</name>
<proteinExistence type="predicted"/>
<feature type="transmembrane region" description="Helical" evidence="7">
    <location>
        <begin position="12"/>
        <end position="34"/>
    </location>
</feature>
<evidence type="ECO:0000256" key="3">
    <source>
        <dbReference type="ARBA" id="ARBA00022679"/>
    </source>
</evidence>
<dbReference type="GO" id="GO:0016020">
    <property type="term" value="C:membrane"/>
    <property type="evidence" value="ECO:0007669"/>
    <property type="project" value="UniProtKB-SubCell"/>
</dbReference>
<reference evidence="9" key="1">
    <citation type="journal article" date="2020" name="mSystems">
        <title>Genome- and Community-Level Interaction Insights into Carbon Utilization and Element Cycling Functions of Hydrothermarchaeota in Hydrothermal Sediment.</title>
        <authorList>
            <person name="Zhou Z."/>
            <person name="Liu Y."/>
            <person name="Xu W."/>
            <person name="Pan J."/>
            <person name="Luo Z.H."/>
            <person name="Li M."/>
        </authorList>
    </citation>
    <scope>NUCLEOTIDE SEQUENCE [LARGE SCALE GENOMIC DNA]</scope>
    <source>
        <strain evidence="9">SpSt-339</strain>
    </source>
</reference>
<evidence type="ECO:0000256" key="2">
    <source>
        <dbReference type="ARBA" id="ARBA00005179"/>
    </source>
</evidence>
<evidence type="ECO:0000313" key="9">
    <source>
        <dbReference type="EMBL" id="HEN15487.1"/>
    </source>
</evidence>
<dbReference type="GO" id="GO:0008374">
    <property type="term" value="F:O-acyltransferase activity"/>
    <property type="evidence" value="ECO:0007669"/>
    <property type="project" value="InterPro"/>
</dbReference>
<dbReference type="InterPro" id="IPR032805">
    <property type="entry name" value="Wax_synthase_dom"/>
</dbReference>
<dbReference type="EMBL" id="DSOK01000245">
    <property type="protein sequence ID" value="HEN15487.1"/>
    <property type="molecule type" value="Genomic_DNA"/>
</dbReference>
<keyword evidence="3" id="KW-0808">Transferase</keyword>
<keyword evidence="5 7" id="KW-1133">Transmembrane helix</keyword>
<feature type="transmembrane region" description="Helical" evidence="7">
    <location>
        <begin position="235"/>
        <end position="255"/>
    </location>
</feature>
<dbReference type="InterPro" id="IPR044851">
    <property type="entry name" value="Wax_synthase"/>
</dbReference>
<dbReference type="Pfam" id="PF13813">
    <property type="entry name" value="MBOAT_2"/>
    <property type="match status" value="1"/>
</dbReference>
<keyword evidence="6 7" id="KW-0472">Membrane</keyword>
<dbReference type="PANTHER" id="PTHR31595">
    <property type="entry name" value="LONG-CHAIN-ALCOHOL O-FATTY-ACYLTRANSFERASE 3-RELATED"/>
    <property type="match status" value="1"/>
</dbReference>
<comment type="caution">
    <text evidence="9">The sequence shown here is derived from an EMBL/GenBank/DDBJ whole genome shotgun (WGS) entry which is preliminary data.</text>
</comment>
<organism evidence="9">
    <name type="scientific">Schlesneria paludicola</name>
    <dbReference type="NCBI Taxonomy" id="360056"/>
    <lineage>
        <taxon>Bacteria</taxon>
        <taxon>Pseudomonadati</taxon>
        <taxon>Planctomycetota</taxon>
        <taxon>Planctomycetia</taxon>
        <taxon>Planctomycetales</taxon>
        <taxon>Planctomycetaceae</taxon>
        <taxon>Schlesneria</taxon>
    </lineage>
</organism>
<comment type="pathway">
    <text evidence="2">Secondary metabolite biosynthesis.</text>
</comment>
<evidence type="ECO:0000256" key="5">
    <source>
        <dbReference type="ARBA" id="ARBA00022989"/>
    </source>
</evidence>
<protein>
    <recommendedName>
        <fullName evidence="8">Wax synthase domain-containing protein</fullName>
    </recommendedName>
</protein>
<accession>A0A7C2K0S3</accession>
<feature type="domain" description="Wax synthase" evidence="8">
    <location>
        <begin position="139"/>
        <end position="202"/>
    </location>
</feature>
<keyword evidence="4 7" id="KW-0812">Transmembrane</keyword>